<feature type="region of interest" description="Disordered" evidence="1">
    <location>
        <begin position="1"/>
        <end position="50"/>
    </location>
</feature>
<evidence type="ECO:0000313" key="3">
    <source>
        <dbReference type="WBParaSite" id="jg23626"/>
    </source>
</evidence>
<dbReference type="WBParaSite" id="jg23626">
    <property type="protein sequence ID" value="jg23626"/>
    <property type="gene ID" value="jg23626"/>
</dbReference>
<reference evidence="3" key="1">
    <citation type="submission" date="2022-11" db="UniProtKB">
        <authorList>
            <consortium name="WormBaseParasite"/>
        </authorList>
    </citation>
    <scope>IDENTIFICATION</scope>
</reference>
<dbReference type="AlphaFoldDB" id="A0A915DW89"/>
<name>A0A915DW89_9BILA</name>
<feature type="region of interest" description="Disordered" evidence="1">
    <location>
        <begin position="151"/>
        <end position="175"/>
    </location>
</feature>
<feature type="compositionally biased region" description="Polar residues" evidence="1">
    <location>
        <begin position="13"/>
        <end position="22"/>
    </location>
</feature>
<evidence type="ECO:0000313" key="2">
    <source>
        <dbReference type="Proteomes" id="UP000887574"/>
    </source>
</evidence>
<feature type="compositionally biased region" description="Basic and acidic residues" evidence="1">
    <location>
        <begin position="32"/>
        <end position="45"/>
    </location>
</feature>
<accession>A0A915DW89</accession>
<sequence length="203" mass="21204">MGRLLSNLRKQPGGTSPRSRLSNEARISARHGQVESRLSEAEARRSRSSQVDCRLKGVVFSSSSASSSIEGNIKGSSGSPVYKHPLSSAFSRPSVPVVEVRSSACGHVSSASMVVALPSRISLVSARSNLPSRVSSLVVVSSRPEAAAVPSASKDQLASGALAPRRGGRTSSGYGFSQVASPVPELRSGYRCQQVAKKWTAPA</sequence>
<keyword evidence="2" id="KW-1185">Reference proteome</keyword>
<protein>
    <submittedName>
        <fullName evidence="3">Uncharacterized protein</fullName>
    </submittedName>
</protein>
<proteinExistence type="predicted"/>
<organism evidence="2 3">
    <name type="scientific">Ditylenchus dipsaci</name>
    <dbReference type="NCBI Taxonomy" id="166011"/>
    <lineage>
        <taxon>Eukaryota</taxon>
        <taxon>Metazoa</taxon>
        <taxon>Ecdysozoa</taxon>
        <taxon>Nematoda</taxon>
        <taxon>Chromadorea</taxon>
        <taxon>Rhabditida</taxon>
        <taxon>Tylenchina</taxon>
        <taxon>Tylenchomorpha</taxon>
        <taxon>Sphaerularioidea</taxon>
        <taxon>Anguinidae</taxon>
        <taxon>Anguininae</taxon>
        <taxon>Ditylenchus</taxon>
    </lineage>
</organism>
<evidence type="ECO:0000256" key="1">
    <source>
        <dbReference type="SAM" id="MobiDB-lite"/>
    </source>
</evidence>
<dbReference type="Proteomes" id="UP000887574">
    <property type="component" value="Unplaced"/>
</dbReference>